<feature type="signal peptide" evidence="1">
    <location>
        <begin position="1"/>
        <end position="18"/>
    </location>
</feature>
<organism evidence="2 3">
    <name type="scientific">Hymenobacter cyanobacteriorum</name>
    <dbReference type="NCBI Taxonomy" id="2926463"/>
    <lineage>
        <taxon>Bacteria</taxon>
        <taxon>Pseudomonadati</taxon>
        <taxon>Bacteroidota</taxon>
        <taxon>Cytophagia</taxon>
        <taxon>Cytophagales</taxon>
        <taxon>Hymenobacteraceae</taxon>
        <taxon>Hymenobacter</taxon>
    </lineage>
</organism>
<dbReference type="EMBL" id="JALBGC010000003">
    <property type="protein sequence ID" value="MCI1187791.1"/>
    <property type="molecule type" value="Genomic_DNA"/>
</dbReference>
<evidence type="ECO:0000256" key="1">
    <source>
        <dbReference type="SAM" id="SignalP"/>
    </source>
</evidence>
<evidence type="ECO:0000313" key="3">
    <source>
        <dbReference type="Proteomes" id="UP001139193"/>
    </source>
</evidence>
<keyword evidence="1" id="KW-0732">Signal</keyword>
<comment type="caution">
    <text evidence="2">The sequence shown here is derived from an EMBL/GenBank/DDBJ whole genome shotgun (WGS) entry which is preliminary data.</text>
</comment>
<dbReference type="InterPro" id="IPR026341">
    <property type="entry name" value="T9SS_type_B"/>
</dbReference>
<feature type="chain" id="PRO_5040742145" evidence="1">
    <location>
        <begin position="19"/>
        <end position="616"/>
    </location>
</feature>
<name>A0A9X2AF13_9BACT</name>
<dbReference type="AlphaFoldDB" id="A0A9X2AF13"/>
<accession>A0A9X2AF13</accession>
<dbReference type="RefSeq" id="WP_241936065.1">
    <property type="nucleotide sequence ID" value="NZ_JALBGC010000003.1"/>
</dbReference>
<protein>
    <submittedName>
        <fullName evidence="2">Gliding motility-associated C-terminal domain-containing protein</fullName>
    </submittedName>
</protein>
<keyword evidence="3" id="KW-1185">Reference proteome</keyword>
<dbReference type="SUPFAM" id="SSF75011">
    <property type="entry name" value="3-carboxy-cis,cis-mucoante lactonizing enzyme"/>
    <property type="match status" value="1"/>
</dbReference>
<proteinExistence type="predicted"/>
<dbReference type="NCBIfam" id="TIGR04131">
    <property type="entry name" value="Bac_Flav_CTERM"/>
    <property type="match status" value="1"/>
</dbReference>
<dbReference type="Pfam" id="PF13585">
    <property type="entry name" value="CHU_C"/>
    <property type="match status" value="1"/>
</dbReference>
<dbReference type="Proteomes" id="UP001139193">
    <property type="component" value="Unassembled WGS sequence"/>
</dbReference>
<reference evidence="2" key="1">
    <citation type="submission" date="2022-03" db="EMBL/GenBank/DDBJ databases">
        <title>Bacterial whole genome sequence for Hymenobacter sp. DH14.</title>
        <authorList>
            <person name="Le V."/>
        </authorList>
    </citation>
    <scope>NUCLEOTIDE SEQUENCE</scope>
    <source>
        <strain evidence="2">DH14</strain>
    </source>
</reference>
<sequence>MKHLLLVLLLLAAGPAFAQGENNNWNFSTNLGLQFLPSGPVFRPSAMPVPSESSSTISDANGQELFYTDGVKVWDRMGQRMTNACATCDGAAAVLAGNTSSAQGALIVQRPGSTTHYYIFVTDCQENLYRGGLTYTEVDMTLRGGLGGITDVQNVRLPTPVANSNGPITEGVVGMQHVNRRDAWVVVHGRNDSFYSFLVTSAGISSAPVVSRSGSPNNRLSFMKFSPSGRQLARCGGWGSDVELFDFDGATGIISNGQTLAPANSDLIVNNVEFSPDGNKLYVQESLIKTSSTFELFLNQYDLRAGSTAAIRSSKLFVAEPPATVSIYLGPDGRIYTSAAPHLGVIDRPNRRGTAAGYRAVGVPHLNTNGCIALQNLVRPQPPALDYMVETACAGSVIEFTPYEVPTGTGALTWTFHDPRTGQTDSVQATTVRRAYPTAGTFDVTLSTTSRGQYYRFPRTVVISPLPTVTLSTNTVALCAGTTLLSIPTPPLGSTVRWSDGSSGVNIQVDKPGKYWVEVHNYQGCVSTDTAVAVACKVPNVITPNNDGQNDTFHPQGLRAGTWNLDVFNRWGRLVYHQDGYDNRWDAAGLADGTYFFRLANPASGQQFKGHVEVVR</sequence>
<evidence type="ECO:0000313" key="2">
    <source>
        <dbReference type="EMBL" id="MCI1187791.1"/>
    </source>
</evidence>
<gene>
    <name evidence="2" type="ORF">MON38_10200</name>
</gene>